<feature type="domain" description="Outer membrane protein beta-barrel" evidence="1">
    <location>
        <begin position="265"/>
        <end position="642"/>
    </location>
</feature>
<gene>
    <name evidence="2" type="ORF">PRLR5076_10400</name>
</gene>
<reference evidence="2" key="1">
    <citation type="journal article" date="2022" name="Int. J. Syst. Evol. Microbiol.">
        <title>Prevotella lacticifex sp. nov., isolated from the rumen of cows.</title>
        <authorList>
            <person name="Shinkai T."/>
            <person name="Ikeyama N."/>
            <person name="Kumagai M."/>
            <person name="Ohmori H."/>
            <person name="Sakamoto M."/>
            <person name="Ohkuma M."/>
            <person name="Mitsumori M."/>
        </authorList>
    </citation>
    <scope>NUCLEOTIDE SEQUENCE</scope>
    <source>
        <strain evidence="2">R5076</strain>
    </source>
</reference>
<protein>
    <recommendedName>
        <fullName evidence="1">Outer membrane protein beta-barrel domain-containing protein</fullName>
    </recommendedName>
</protein>
<dbReference type="AlphaFoldDB" id="A0A9R1CX42"/>
<sequence length="662" mass="76865">MDSIIHSLPEVFVKGEKPICKIHGSTIIYDMSQLIKVKNIDNIYSALGEIPGVDYQDGNFMLAGMNATVVIDGKVSSLSSDDYAALLKSIPASRIASVEVSYNALPTMHVRGTVINIKTKKHNSEHSSIEGEINVLYSQSHDAAFREGSSLLYRNKKFTVDFIYSNKNGENYTVTNEHSKHFLNGEYKDVQSEEIMKSKSFSHLFRFDSKYTFTTDHELEIAYQCGYSKSRNRYNISGNILGNMNSSKYSWLHDFRIDYTIPFGLTAGAEMTYYNIPERQLLNSSLSSDSIHYRVYNKQRLNIWKFYMDQEMEVNDNVEIFSGLNYRTSINHSGQDYLEGTLVLNKYPESTYTRQREDEFNAYIGASMKLNEKINLDASISANYFHNPMWKEWHLYPLLNITYHPASSHTILFALETNRNYPDYWDMTDFISYSHGGYNEIVGNPNLKPSDDYHTQLVYLFKNKYQFTTWYNYTSNYFIQMPYQLHNRLTIRYQNQNIDFQQQCGIQIYIPLTWTEWLDSYFTIMGVYVNEKASQFYDIPFNRDITWGMIRMSNDIKLSSHMSLSITGKIRTKSIQAIYNLPASGNLDICANIKLAKNKLSGKIFCNDILQTSSINPRITYGNQNLKMKFACYRTFGLSLVYKFGGYKEEERKKVDTTRFKK</sequence>
<proteinExistence type="predicted"/>
<dbReference type="EMBL" id="BPUB01000001">
    <property type="protein sequence ID" value="GJG58189.1"/>
    <property type="molecule type" value="Genomic_DNA"/>
</dbReference>
<evidence type="ECO:0000313" key="2">
    <source>
        <dbReference type="EMBL" id="GJG58189.1"/>
    </source>
</evidence>
<dbReference type="InterPro" id="IPR041700">
    <property type="entry name" value="OMP_b-brl_3"/>
</dbReference>
<dbReference type="Pfam" id="PF14905">
    <property type="entry name" value="OMP_b-brl_3"/>
    <property type="match status" value="1"/>
</dbReference>
<dbReference type="SUPFAM" id="SSF56935">
    <property type="entry name" value="Porins"/>
    <property type="match status" value="1"/>
</dbReference>
<organism evidence="2 3">
    <name type="scientific">Prevotella lacticifex</name>
    <dbReference type="NCBI Taxonomy" id="2854755"/>
    <lineage>
        <taxon>Bacteria</taxon>
        <taxon>Pseudomonadati</taxon>
        <taxon>Bacteroidota</taxon>
        <taxon>Bacteroidia</taxon>
        <taxon>Bacteroidales</taxon>
        <taxon>Prevotellaceae</taxon>
        <taxon>Prevotella</taxon>
    </lineage>
</organism>
<evidence type="ECO:0000313" key="3">
    <source>
        <dbReference type="Proteomes" id="UP000825483"/>
    </source>
</evidence>
<evidence type="ECO:0000259" key="1">
    <source>
        <dbReference type="Pfam" id="PF14905"/>
    </source>
</evidence>
<comment type="caution">
    <text evidence="2">The sequence shown here is derived from an EMBL/GenBank/DDBJ whole genome shotgun (WGS) entry which is preliminary data.</text>
</comment>
<name>A0A9R1CX42_9BACT</name>
<keyword evidence="3" id="KW-1185">Reference proteome</keyword>
<dbReference type="Proteomes" id="UP000825483">
    <property type="component" value="Unassembled WGS sequence"/>
</dbReference>
<accession>A0A9R1CX42</accession>